<comment type="caution">
    <text evidence="6">The sequence shown here is derived from an EMBL/GenBank/DDBJ whole genome shotgun (WGS) entry which is preliminary data.</text>
</comment>
<dbReference type="OrthoDB" id="341259at2759"/>
<dbReference type="AlphaFoldDB" id="A0A367JV40"/>
<evidence type="ECO:0000313" key="6">
    <source>
        <dbReference type="EMBL" id="RCH93778.1"/>
    </source>
</evidence>
<dbReference type="PROSITE" id="PS50297">
    <property type="entry name" value="ANK_REP_REGION"/>
    <property type="match status" value="1"/>
</dbReference>
<accession>A0A367JV40</accession>
<keyword evidence="3 4" id="KW-0040">ANK repeat</keyword>
<sequence length="405" mass="44782">MPLPPLPTTECKKASGQDESDDYTTQTGLSSLIDTFILNESNEPKIEEQEPNAYISSTDNRVIILTPAYPFDPDSPMSSGSSSSSSYLASMSSGSFNYLSYVSSGSSSSVSLVLNESNNALKFPDNRDFWEVIAKGESNQNKINTLVSKYLRCGGDPNITQPFDITDTLKKGYSLVHTLIIANCTESLKLVLKVGGNPNQISTTTQTKGQIAPLVLAARENNFECVVLLVEYGARMFDSKGPDGESALHAAIQCRSEKTISFLVQIQRRLIEIPDDLGVYPLHYAVMEGDIRVVTMIAEKANLDVRDKTGKSPLQYAIRQYRLDIIKVLMDMGADTQSLDKKGNDQSKIVCYLKRFRNKTSSHPEREKTACQSIDKSESNNSSSNKGSVMQFIKTKAQKLIKRKY</sequence>
<dbReference type="SMART" id="SM00248">
    <property type="entry name" value="ANK"/>
    <property type="match status" value="5"/>
</dbReference>
<dbReference type="STRING" id="4846.A0A367JV40"/>
<feature type="region of interest" description="Disordered" evidence="5">
    <location>
        <begin position="362"/>
        <end position="389"/>
    </location>
</feature>
<dbReference type="SUPFAM" id="SSF48403">
    <property type="entry name" value="Ankyrin repeat"/>
    <property type="match status" value="1"/>
</dbReference>
<evidence type="ECO:0000256" key="4">
    <source>
        <dbReference type="PROSITE-ProRule" id="PRU00023"/>
    </source>
</evidence>
<feature type="repeat" description="ANK" evidence="4">
    <location>
        <begin position="309"/>
        <end position="341"/>
    </location>
</feature>
<dbReference type="Pfam" id="PF12796">
    <property type="entry name" value="Ank_2"/>
    <property type="match status" value="2"/>
</dbReference>
<protein>
    <recommendedName>
        <fullName evidence="1">protein S-acyltransferase</fullName>
        <ecNumber evidence="1">2.3.1.225</ecNumber>
    </recommendedName>
</protein>
<dbReference type="EMBL" id="PJQM01002648">
    <property type="protein sequence ID" value="RCH93778.1"/>
    <property type="molecule type" value="Genomic_DNA"/>
</dbReference>
<dbReference type="EC" id="2.3.1.225" evidence="1"/>
<name>A0A367JV40_RHIST</name>
<evidence type="ECO:0000313" key="7">
    <source>
        <dbReference type="Proteomes" id="UP000253551"/>
    </source>
</evidence>
<gene>
    <name evidence="6" type="ORF">CU098_010093</name>
</gene>
<dbReference type="Proteomes" id="UP000253551">
    <property type="component" value="Unassembled WGS sequence"/>
</dbReference>
<keyword evidence="2" id="KW-0677">Repeat</keyword>
<proteinExistence type="predicted"/>
<organism evidence="6 7">
    <name type="scientific">Rhizopus stolonifer</name>
    <name type="common">Rhizopus nigricans</name>
    <dbReference type="NCBI Taxonomy" id="4846"/>
    <lineage>
        <taxon>Eukaryota</taxon>
        <taxon>Fungi</taxon>
        <taxon>Fungi incertae sedis</taxon>
        <taxon>Mucoromycota</taxon>
        <taxon>Mucoromycotina</taxon>
        <taxon>Mucoromycetes</taxon>
        <taxon>Mucorales</taxon>
        <taxon>Mucorineae</taxon>
        <taxon>Rhizopodaceae</taxon>
        <taxon>Rhizopus</taxon>
    </lineage>
</organism>
<feature type="region of interest" description="Disordered" evidence="5">
    <location>
        <begin position="1"/>
        <end position="25"/>
    </location>
</feature>
<dbReference type="InterPro" id="IPR002110">
    <property type="entry name" value="Ankyrin_rpt"/>
</dbReference>
<dbReference type="Gene3D" id="1.25.40.20">
    <property type="entry name" value="Ankyrin repeat-containing domain"/>
    <property type="match status" value="1"/>
</dbReference>
<dbReference type="PROSITE" id="PS50088">
    <property type="entry name" value="ANK_REPEAT"/>
    <property type="match status" value="1"/>
</dbReference>
<reference evidence="6 7" key="1">
    <citation type="journal article" date="2018" name="G3 (Bethesda)">
        <title>Phylogenetic and Phylogenomic Definition of Rhizopus Species.</title>
        <authorList>
            <person name="Gryganskyi A.P."/>
            <person name="Golan J."/>
            <person name="Dolatabadi S."/>
            <person name="Mondo S."/>
            <person name="Robb S."/>
            <person name="Idnurm A."/>
            <person name="Muszewska A."/>
            <person name="Steczkiewicz K."/>
            <person name="Masonjones S."/>
            <person name="Liao H.L."/>
            <person name="Gajdeczka M.T."/>
            <person name="Anike F."/>
            <person name="Vuek A."/>
            <person name="Anishchenko I.M."/>
            <person name="Voigt K."/>
            <person name="de Hoog G.S."/>
            <person name="Smith M.E."/>
            <person name="Heitman J."/>
            <person name="Vilgalys R."/>
            <person name="Stajich J.E."/>
        </authorList>
    </citation>
    <scope>NUCLEOTIDE SEQUENCE [LARGE SCALE GENOMIC DNA]</scope>
    <source>
        <strain evidence="6 7">LSU 92-RS-03</strain>
    </source>
</reference>
<evidence type="ECO:0000256" key="2">
    <source>
        <dbReference type="ARBA" id="ARBA00022737"/>
    </source>
</evidence>
<evidence type="ECO:0000256" key="5">
    <source>
        <dbReference type="SAM" id="MobiDB-lite"/>
    </source>
</evidence>
<dbReference type="InterPro" id="IPR036770">
    <property type="entry name" value="Ankyrin_rpt-contain_sf"/>
</dbReference>
<dbReference type="PANTHER" id="PTHR24161:SF85">
    <property type="entry name" value="PALMITOYLTRANSFERASE HIP14"/>
    <property type="match status" value="1"/>
</dbReference>
<keyword evidence="7" id="KW-1185">Reference proteome</keyword>
<dbReference type="PANTHER" id="PTHR24161">
    <property type="entry name" value="ANK_REP_REGION DOMAIN-CONTAINING PROTEIN-RELATED"/>
    <property type="match status" value="1"/>
</dbReference>
<dbReference type="GO" id="GO:0019706">
    <property type="term" value="F:protein-cysteine S-palmitoyltransferase activity"/>
    <property type="evidence" value="ECO:0007669"/>
    <property type="project" value="UniProtKB-EC"/>
</dbReference>
<evidence type="ECO:0000256" key="1">
    <source>
        <dbReference type="ARBA" id="ARBA00012210"/>
    </source>
</evidence>
<evidence type="ECO:0000256" key="3">
    <source>
        <dbReference type="ARBA" id="ARBA00023043"/>
    </source>
</evidence>